<dbReference type="EMBL" id="JAVYJV010000010">
    <property type="protein sequence ID" value="KAK4361275.1"/>
    <property type="molecule type" value="Genomic_DNA"/>
</dbReference>
<evidence type="ECO:0000256" key="2">
    <source>
        <dbReference type="ARBA" id="ARBA00022525"/>
    </source>
</evidence>
<evidence type="ECO:0000259" key="5">
    <source>
        <dbReference type="PROSITE" id="PS50842"/>
    </source>
</evidence>
<evidence type="ECO:0000259" key="6">
    <source>
        <dbReference type="PROSITE" id="PS50843"/>
    </source>
</evidence>
<dbReference type="Gene3D" id="2.60.40.760">
    <property type="entry name" value="Expansin, cellulose-binding-like domain"/>
    <property type="match status" value="1"/>
</dbReference>
<evidence type="ECO:0000256" key="4">
    <source>
        <dbReference type="SAM" id="SignalP"/>
    </source>
</evidence>
<dbReference type="InterPro" id="IPR007118">
    <property type="entry name" value="Expan_Lol_pI"/>
</dbReference>
<dbReference type="InterPro" id="IPR009009">
    <property type="entry name" value="RlpA-like_DPBB"/>
</dbReference>
<organism evidence="7 8">
    <name type="scientific">Anisodus tanguticus</name>
    <dbReference type="NCBI Taxonomy" id="243964"/>
    <lineage>
        <taxon>Eukaryota</taxon>
        <taxon>Viridiplantae</taxon>
        <taxon>Streptophyta</taxon>
        <taxon>Embryophyta</taxon>
        <taxon>Tracheophyta</taxon>
        <taxon>Spermatophyta</taxon>
        <taxon>Magnoliopsida</taxon>
        <taxon>eudicotyledons</taxon>
        <taxon>Gunneridae</taxon>
        <taxon>Pentapetalae</taxon>
        <taxon>asterids</taxon>
        <taxon>lamiids</taxon>
        <taxon>Solanales</taxon>
        <taxon>Solanaceae</taxon>
        <taxon>Solanoideae</taxon>
        <taxon>Hyoscyameae</taxon>
        <taxon>Anisodus</taxon>
    </lineage>
</organism>
<feature type="domain" description="Expansin-like CBD" evidence="6">
    <location>
        <begin position="172"/>
        <end position="253"/>
    </location>
</feature>
<evidence type="ECO:0000256" key="3">
    <source>
        <dbReference type="RuleBase" id="RU003460"/>
    </source>
</evidence>
<proteinExistence type="inferred from homology"/>
<reference evidence="7" key="1">
    <citation type="submission" date="2023-12" db="EMBL/GenBank/DDBJ databases">
        <title>Genome assembly of Anisodus tanguticus.</title>
        <authorList>
            <person name="Wang Y.-J."/>
        </authorList>
    </citation>
    <scope>NUCLEOTIDE SEQUENCE</scope>
    <source>
        <strain evidence="7">KB-2021</strain>
        <tissue evidence="7">Leaf</tissue>
    </source>
</reference>
<sequence>MAAKCLFFWITVAFYSYLVTFSSCQPRGFSPAVATYYNDPTSPGSGNVLRACGLENDVARAPYNAMITAGNQALFKQGAGCGACYQVLCIQTQNSHCSGKPITVILTDECPGTCNNDPIHFDLSGIAFGKLAKAGEAAQLHNAGRISIFYRRVACNFNSNIVFKVDKGSNPNFFAVATEAVNGYGDISLVELQTGKDPFTPMTRNFGAVWSVGIQPNTQKPPFTLKLTSSTKKTVTARNIIPVGWQPTKIYTSNVNFHNRL</sequence>
<dbReference type="GO" id="GO:0009653">
    <property type="term" value="P:anatomical structure morphogenesis"/>
    <property type="evidence" value="ECO:0007669"/>
    <property type="project" value="UniProtKB-ARBA"/>
</dbReference>
<dbReference type="AlphaFoldDB" id="A0AAE1S0T1"/>
<evidence type="ECO:0000313" key="8">
    <source>
        <dbReference type="Proteomes" id="UP001291623"/>
    </source>
</evidence>
<feature type="domain" description="Expansin-like EG45" evidence="5">
    <location>
        <begin position="49"/>
        <end position="160"/>
    </location>
</feature>
<dbReference type="Pfam" id="PF01357">
    <property type="entry name" value="Expansin_C"/>
    <property type="match status" value="1"/>
</dbReference>
<dbReference type="PANTHER" id="PTHR31692">
    <property type="entry name" value="EXPANSIN-B3"/>
    <property type="match status" value="1"/>
</dbReference>
<dbReference type="GO" id="GO:0005576">
    <property type="term" value="C:extracellular region"/>
    <property type="evidence" value="ECO:0007669"/>
    <property type="project" value="UniProtKB-SubCell"/>
</dbReference>
<dbReference type="SUPFAM" id="SSF50685">
    <property type="entry name" value="Barwin-like endoglucanases"/>
    <property type="match status" value="1"/>
</dbReference>
<keyword evidence="4" id="KW-0732">Signal</keyword>
<dbReference type="SUPFAM" id="SSF49590">
    <property type="entry name" value="PHL pollen allergen"/>
    <property type="match status" value="1"/>
</dbReference>
<evidence type="ECO:0000256" key="1">
    <source>
        <dbReference type="ARBA" id="ARBA00004613"/>
    </source>
</evidence>
<dbReference type="PROSITE" id="PS51257">
    <property type="entry name" value="PROKAR_LIPOPROTEIN"/>
    <property type="match status" value="1"/>
</dbReference>
<accession>A0AAE1S0T1</accession>
<evidence type="ECO:0000313" key="7">
    <source>
        <dbReference type="EMBL" id="KAK4361275.1"/>
    </source>
</evidence>
<dbReference type="PROSITE" id="PS50843">
    <property type="entry name" value="EXPANSIN_CBD"/>
    <property type="match status" value="1"/>
</dbReference>
<dbReference type="PRINTS" id="PR00829">
    <property type="entry name" value="LOLP1ALLERGN"/>
</dbReference>
<dbReference type="InterPro" id="IPR007117">
    <property type="entry name" value="Expansin_CBD"/>
</dbReference>
<feature type="chain" id="PRO_5042036214" evidence="4">
    <location>
        <begin position="25"/>
        <end position="261"/>
    </location>
</feature>
<comment type="similarity">
    <text evidence="3">Belongs to the expansin family.</text>
</comment>
<dbReference type="PRINTS" id="PR01225">
    <property type="entry name" value="EXPANSNFAMLY"/>
</dbReference>
<dbReference type="PROSITE" id="PS50842">
    <property type="entry name" value="EXPANSIN_EG45"/>
    <property type="match status" value="1"/>
</dbReference>
<keyword evidence="2" id="KW-0964">Secreted</keyword>
<dbReference type="SMART" id="SM00837">
    <property type="entry name" value="DPBB_1"/>
    <property type="match status" value="1"/>
</dbReference>
<dbReference type="InterPro" id="IPR005795">
    <property type="entry name" value="LolPI"/>
</dbReference>
<dbReference type="Gene3D" id="2.40.40.10">
    <property type="entry name" value="RlpA-like domain"/>
    <property type="match status" value="1"/>
</dbReference>
<protein>
    <submittedName>
        <fullName evidence="7">Uncharacterized protein</fullName>
    </submittedName>
</protein>
<gene>
    <name evidence="7" type="ORF">RND71_020227</name>
</gene>
<dbReference type="Proteomes" id="UP001291623">
    <property type="component" value="Unassembled WGS sequence"/>
</dbReference>
<dbReference type="InterPro" id="IPR036749">
    <property type="entry name" value="Expansin_CBD_sf"/>
</dbReference>
<dbReference type="InterPro" id="IPR007112">
    <property type="entry name" value="Expansin/allergen_DPBB_dom"/>
</dbReference>
<name>A0AAE1S0T1_9SOLA</name>
<dbReference type="Pfam" id="PF03330">
    <property type="entry name" value="DPBB_1"/>
    <property type="match status" value="1"/>
</dbReference>
<keyword evidence="8" id="KW-1185">Reference proteome</keyword>
<comment type="caution">
    <text evidence="7">The sequence shown here is derived from an EMBL/GenBank/DDBJ whole genome shotgun (WGS) entry which is preliminary data.</text>
</comment>
<feature type="signal peptide" evidence="4">
    <location>
        <begin position="1"/>
        <end position="24"/>
    </location>
</feature>
<dbReference type="InterPro" id="IPR036908">
    <property type="entry name" value="RlpA-like_sf"/>
</dbReference>
<dbReference type="PANTHER" id="PTHR31692:SF95">
    <property type="entry name" value="EXPANSIN-B2"/>
    <property type="match status" value="1"/>
</dbReference>
<comment type="subcellular location">
    <subcellularLocation>
        <location evidence="1">Secreted</location>
    </subcellularLocation>
</comment>